<reference evidence="12 13" key="1">
    <citation type="submission" date="2013-06" db="EMBL/GenBank/DDBJ databases">
        <authorList>
            <person name="Weinstock G."/>
            <person name="Sodergren E."/>
            <person name="Lobos E.A."/>
            <person name="Fulton L."/>
            <person name="Fulton R."/>
            <person name="Courtney L."/>
            <person name="Fronick C."/>
            <person name="O'Laughlin M."/>
            <person name="Godfrey J."/>
            <person name="Wilson R.M."/>
            <person name="Miner T."/>
            <person name="Farmer C."/>
            <person name="Delehaunty K."/>
            <person name="Cordes M."/>
            <person name="Minx P."/>
            <person name="Tomlinson C."/>
            <person name="Chen J."/>
            <person name="Wollam A."/>
            <person name="Pepin K.H."/>
            <person name="Bhonagiri V."/>
            <person name="Zhang X."/>
            <person name="Warren W."/>
            <person name="Mitreva M."/>
            <person name="Mardis E.R."/>
            <person name="Wilson R.K."/>
        </authorList>
    </citation>
    <scope>NUCLEOTIDE SEQUENCE [LARGE SCALE GENOMIC DNA]</scope>
    <source>
        <strain evidence="12 13">ATCC 29099</strain>
    </source>
</reference>
<dbReference type="PROSITE" id="PS00855">
    <property type="entry name" value="SPASE_II"/>
    <property type="match status" value="1"/>
</dbReference>
<evidence type="ECO:0000256" key="4">
    <source>
        <dbReference type="ARBA" id="ARBA00022692"/>
    </source>
</evidence>
<dbReference type="EMBL" id="AWVJ01000032">
    <property type="protein sequence ID" value="ERK51185.1"/>
    <property type="molecule type" value="Genomic_DNA"/>
</dbReference>
<keyword evidence="2 9" id="KW-1003">Cell membrane</keyword>
<feature type="active site" evidence="9">
    <location>
        <position position="143"/>
    </location>
</feature>
<dbReference type="HAMAP" id="MF_00161">
    <property type="entry name" value="LspA"/>
    <property type="match status" value="1"/>
</dbReference>
<comment type="catalytic activity">
    <reaction evidence="9 10">
        <text>Release of signal peptides from bacterial membrane prolipoproteins. Hydrolyzes -Xaa-Yaa-Zaa-|-(S,diacylglyceryl)Cys-, in which Xaa is hydrophobic (preferably Leu), and Yaa (Ala or Ser) and Zaa (Gly or Ala) have small, neutral side chains.</text>
        <dbReference type="EC" id="3.4.23.36"/>
    </reaction>
</comment>
<feature type="active site" evidence="9">
    <location>
        <position position="127"/>
    </location>
</feature>
<dbReference type="AlphaFoldDB" id="U2PKX0"/>
<dbReference type="UniPathway" id="UPA00665"/>
<evidence type="ECO:0000256" key="2">
    <source>
        <dbReference type="ARBA" id="ARBA00022475"/>
    </source>
</evidence>
<dbReference type="GO" id="GO:0006508">
    <property type="term" value="P:proteolysis"/>
    <property type="evidence" value="ECO:0007669"/>
    <property type="project" value="UniProtKB-KW"/>
</dbReference>
<protein>
    <recommendedName>
        <fullName evidence="9">Lipoprotein signal peptidase</fullName>
        <ecNumber evidence="9">3.4.23.36</ecNumber>
    </recommendedName>
    <alternativeName>
        <fullName evidence="9">Prolipoprotein signal peptidase</fullName>
    </alternativeName>
    <alternativeName>
        <fullName evidence="9">Signal peptidase II</fullName>
        <shortName evidence="9">SPase II</shortName>
    </alternativeName>
</protein>
<evidence type="ECO:0000256" key="11">
    <source>
        <dbReference type="RuleBase" id="RU004181"/>
    </source>
</evidence>
<dbReference type="PRINTS" id="PR00781">
    <property type="entry name" value="LIPOSIGPTASE"/>
</dbReference>
<dbReference type="GO" id="GO:0004190">
    <property type="term" value="F:aspartic-type endopeptidase activity"/>
    <property type="evidence" value="ECO:0007669"/>
    <property type="project" value="UniProtKB-UniRule"/>
</dbReference>
<evidence type="ECO:0000256" key="10">
    <source>
        <dbReference type="RuleBase" id="RU000594"/>
    </source>
</evidence>
<keyword evidence="5 9" id="KW-0064">Aspartyl protease</keyword>
<evidence type="ECO:0000256" key="6">
    <source>
        <dbReference type="ARBA" id="ARBA00022801"/>
    </source>
</evidence>
<evidence type="ECO:0000256" key="8">
    <source>
        <dbReference type="ARBA" id="ARBA00023136"/>
    </source>
</evidence>
<evidence type="ECO:0000313" key="12">
    <source>
        <dbReference type="EMBL" id="ERK51185.1"/>
    </source>
</evidence>
<comment type="similarity">
    <text evidence="1 9 11">Belongs to the peptidase A8 family.</text>
</comment>
<dbReference type="NCBIfam" id="TIGR00077">
    <property type="entry name" value="lspA"/>
    <property type="match status" value="1"/>
</dbReference>
<comment type="caution">
    <text evidence="9">Lacks conserved residue(s) required for the propagation of feature annotation.</text>
</comment>
<evidence type="ECO:0000256" key="7">
    <source>
        <dbReference type="ARBA" id="ARBA00022989"/>
    </source>
</evidence>
<evidence type="ECO:0000256" key="3">
    <source>
        <dbReference type="ARBA" id="ARBA00022670"/>
    </source>
</evidence>
<evidence type="ECO:0000313" key="13">
    <source>
        <dbReference type="Proteomes" id="UP000016608"/>
    </source>
</evidence>
<dbReference type="Pfam" id="PF01252">
    <property type="entry name" value="Peptidase_A8"/>
    <property type="match status" value="1"/>
</dbReference>
<dbReference type="PANTHER" id="PTHR33695:SF1">
    <property type="entry name" value="LIPOPROTEIN SIGNAL PEPTIDASE"/>
    <property type="match status" value="1"/>
</dbReference>
<evidence type="ECO:0000256" key="9">
    <source>
        <dbReference type="HAMAP-Rule" id="MF_00161"/>
    </source>
</evidence>
<dbReference type="GeneID" id="42787528"/>
<feature type="transmembrane region" description="Helical" evidence="9">
    <location>
        <begin position="99"/>
        <end position="117"/>
    </location>
</feature>
<name>U2PKX0_EUBRA</name>
<accession>U2PKX0</accession>
<feature type="transmembrane region" description="Helical" evidence="9">
    <location>
        <begin position="137"/>
        <end position="161"/>
    </location>
</feature>
<dbReference type="RefSeq" id="WP_021740173.1">
    <property type="nucleotide sequence ID" value="NZ_KI271171.1"/>
</dbReference>
<dbReference type="HOGENOM" id="CLU_083252_3_3_9"/>
<dbReference type="InterPro" id="IPR001872">
    <property type="entry name" value="Peptidase_A8"/>
</dbReference>
<evidence type="ECO:0000256" key="5">
    <source>
        <dbReference type="ARBA" id="ARBA00022750"/>
    </source>
</evidence>
<keyword evidence="7 9" id="KW-1133">Transmembrane helix</keyword>
<organism evidence="12 13">
    <name type="scientific">Eubacterium ramulus ATCC 29099</name>
    <dbReference type="NCBI Taxonomy" id="1256908"/>
    <lineage>
        <taxon>Bacteria</taxon>
        <taxon>Bacillati</taxon>
        <taxon>Bacillota</taxon>
        <taxon>Clostridia</taxon>
        <taxon>Eubacteriales</taxon>
        <taxon>Eubacteriaceae</taxon>
        <taxon>Eubacterium</taxon>
    </lineage>
</organism>
<dbReference type="Proteomes" id="UP000016608">
    <property type="component" value="Unassembled WGS sequence"/>
</dbReference>
<feature type="transmembrane region" description="Helical" evidence="9">
    <location>
        <begin position="72"/>
        <end position="92"/>
    </location>
</feature>
<keyword evidence="3 9" id="KW-0645">Protease</keyword>
<dbReference type="PATRIC" id="fig|1256908.3.peg.390"/>
<dbReference type="EC" id="3.4.23.36" evidence="9"/>
<sequence length="176" mass="20212">MSNKKSDMGKSKSVLMGVIGFIILVLADQWTKKMAVLRLKDQDPIVLIKNVFELYYLENRGAAFGIFQGKRVIFLIITIIILLFLAYCFWRIPYTRKYATLRGVLVLLAAGAVGNFIDRMYNGYVVDFFYFKVINFPIFNVADIYVTCSAIFLAVLLIFCYKEEDLNQLLKSLKGK</sequence>
<dbReference type="eggNOG" id="COG0597">
    <property type="taxonomic scope" value="Bacteria"/>
</dbReference>
<comment type="subcellular location">
    <subcellularLocation>
        <location evidence="9">Cell membrane</location>
        <topology evidence="9">Multi-pass membrane protein</topology>
    </subcellularLocation>
</comment>
<keyword evidence="4 9" id="KW-0812">Transmembrane</keyword>
<comment type="pathway">
    <text evidence="9">Protein modification; lipoprotein biosynthesis (signal peptide cleavage).</text>
</comment>
<dbReference type="GO" id="GO:0005886">
    <property type="term" value="C:plasma membrane"/>
    <property type="evidence" value="ECO:0007669"/>
    <property type="project" value="UniProtKB-SubCell"/>
</dbReference>
<keyword evidence="6 9" id="KW-0378">Hydrolase</keyword>
<proteinExistence type="inferred from homology"/>
<keyword evidence="8 9" id="KW-0472">Membrane</keyword>
<evidence type="ECO:0000256" key="1">
    <source>
        <dbReference type="ARBA" id="ARBA00006139"/>
    </source>
</evidence>
<comment type="caution">
    <text evidence="12">The sequence shown here is derived from an EMBL/GenBank/DDBJ whole genome shotgun (WGS) entry which is preliminary data.</text>
</comment>
<comment type="function">
    <text evidence="9 10">This protein specifically catalyzes the removal of signal peptides from prolipoproteins.</text>
</comment>
<gene>
    <name evidence="9" type="primary">lspA</name>
    <name evidence="12" type="ORF">HMPREF0373_00429</name>
</gene>
<dbReference type="PANTHER" id="PTHR33695">
    <property type="entry name" value="LIPOPROTEIN SIGNAL PEPTIDASE"/>
    <property type="match status" value="1"/>
</dbReference>
<keyword evidence="13" id="KW-1185">Reference proteome</keyword>